<sequence length="81" mass="8478">MADHKAAGWSSGAARTTADRTTECGGAEKAAEAALGRQSWAVGEQQCEGGGRRRGGWQRRRSDQRLGGGARELRPGGSYGC</sequence>
<feature type="compositionally biased region" description="Low complexity" evidence="1">
    <location>
        <begin position="23"/>
        <end position="36"/>
    </location>
</feature>
<name>A0AAP0I2A1_9MAGN</name>
<comment type="caution">
    <text evidence="2">The sequence shown here is derived from an EMBL/GenBank/DDBJ whole genome shotgun (WGS) entry which is preliminary data.</text>
</comment>
<accession>A0AAP0I2A1</accession>
<organism evidence="2 3">
    <name type="scientific">Stephania cephalantha</name>
    <dbReference type="NCBI Taxonomy" id="152367"/>
    <lineage>
        <taxon>Eukaryota</taxon>
        <taxon>Viridiplantae</taxon>
        <taxon>Streptophyta</taxon>
        <taxon>Embryophyta</taxon>
        <taxon>Tracheophyta</taxon>
        <taxon>Spermatophyta</taxon>
        <taxon>Magnoliopsida</taxon>
        <taxon>Ranunculales</taxon>
        <taxon>Menispermaceae</taxon>
        <taxon>Menispermoideae</taxon>
        <taxon>Cissampelideae</taxon>
        <taxon>Stephania</taxon>
    </lineage>
</organism>
<evidence type="ECO:0000256" key="1">
    <source>
        <dbReference type="SAM" id="MobiDB-lite"/>
    </source>
</evidence>
<reference evidence="2 3" key="1">
    <citation type="submission" date="2024-01" db="EMBL/GenBank/DDBJ databases">
        <title>Genome assemblies of Stephania.</title>
        <authorList>
            <person name="Yang L."/>
        </authorList>
    </citation>
    <scope>NUCLEOTIDE SEQUENCE [LARGE SCALE GENOMIC DNA]</scope>
    <source>
        <strain evidence="2">JXDWG</strain>
        <tissue evidence="2">Leaf</tissue>
    </source>
</reference>
<evidence type="ECO:0000313" key="2">
    <source>
        <dbReference type="EMBL" id="KAK9105630.1"/>
    </source>
</evidence>
<dbReference type="AlphaFoldDB" id="A0AAP0I2A1"/>
<keyword evidence="3" id="KW-1185">Reference proteome</keyword>
<proteinExistence type="predicted"/>
<feature type="region of interest" description="Disordered" evidence="1">
    <location>
        <begin position="1"/>
        <end position="81"/>
    </location>
</feature>
<dbReference type="EMBL" id="JBBNAG010000009">
    <property type="protein sequence ID" value="KAK9105630.1"/>
    <property type="molecule type" value="Genomic_DNA"/>
</dbReference>
<gene>
    <name evidence="2" type="ORF">Scep_022474</name>
</gene>
<evidence type="ECO:0000313" key="3">
    <source>
        <dbReference type="Proteomes" id="UP001419268"/>
    </source>
</evidence>
<protein>
    <submittedName>
        <fullName evidence="2">Uncharacterized protein</fullName>
    </submittedName>
</protein>
<dbReference type="Proteomes" id="UP001419268">
    <property type="component" value="Unassembled WGS sequence"/>
</dbReference>